<feature type="transmembrane region" description="Helical" evidence="4">
    <location>
        <begin position="339"/>
        <end position="361"/>
    </location>
</feature>
<feature type="transmembrane region" description="Helical" evidence="4">
    <location>
        <begin position="44"/>
        <end position="64"/>
    </location>
</feature>
<dbReference type="PROSITE" id="PS50850">
    <property type="entry name" value="MFS"/>
    <property type="match status" value="1"/>
</dbReference>
<feature type="transmembrane region" description="Helical" evidence="4">
    <location>
        <begin position="281"/>
        <end position="299"/>
    </location>
</feature>
<feature type="transmembrane region" description="Helical" evidence="4">
    <location>
        <begin position="367"/>
        <end position="386"/>
    </location>
</feature>
<feature type="transmembrane region" description="Helical" evidence="4">
    <location>
        <begin position="251"/>
        <end position="269"/>
    </location>
</feature>
<dbReference type="Pfam" id="PF07690">
    <property type="entry name" value="MFS_1"/>
    <property type="match status" value="1"/>
</dbReference>
<dbReference type="SUPFAM" id="SSF103473">
    <property type="entry name" value="MFS general substrate transporter"/>
    <property type="match status" value="1"/>
</dbReference>
<organism evidence="6 7">
    <name type="scientific">Jeongeupia naejangsanensis</name>
    <dbReference type="NCBI Taxonomy" id="613195"/>
    <lineage>
        <taxon>Bacteria</taxon>
        <taxon>Pseudomonadati</taxon>
        <taxon>Pseudomonadota</taxon>
        <taxon>Betaproteobacteria</taxon>
        <taxon>Neisseriales</taxon>
        <taxon>Chitinibacteraceae</taxon>
        <taxon>Jeongeupia</taxon>
    </lineage>
</organism>
<feature type="transmembrane region" description="Helical" evidence="4">
    <location>
        <begin position="166"/>
        <end position="185"/>
    </location>
</feature>
<dbReference type="EMBL" id="JAESND010000007">
    <property type="protein sequence ID" value="MBM3117016.1"/>
    <property type="molecule type" value="Genomic_DNA"/>
</dbReference>
<sequence>MHAFVARHRFLLGFVLLTSTAGISVGLAKVTTSLYALSLGASATSFGLIAGAQSIGILFMSLAVGVMVDQYGPGRLFRIGCVLVGLVYLAVPFFASVPWLLTCTALVSFVMPLRFVSLNTVFMQQLERVGETKAGWFRGSHMLGMFLLGPVLAAGIVDWIGFAASYWLIGTTFVAAVLLAPLVFGPARYRAEAPRSLNWRELRSQMALLADDVSLRDVSVIEFVGGAAHMYYSFFIVAVAVHGFGLGASHAAGLISLQGAAYIAALFLLGAGLPRLGEARFYLGGFTLASAGLLLIGLARAPVLLWLGAPLLGLGLGIQQIANLARFARIGARLGRGKVAGLMALVGPAGGLFGSVAGGVLGELFGLQPLFLCFVPCFLWFAWRVFARRDAVLVQGV</sequence>
<dbReference type="InterPro" id="IPR052528">
    <property type="entry name" value="Sugar_transport-like"/>
</dbReference>
<gene>
    <name evidence="6" type="ORF">JMJ54_14365</name>
</gene>
<evidence type="ECO:0000256" key="3">
    <source>
        <dbReference type="ARBA" id="ARBA00023136"/>
    </source>
</evidence>
<evidence type="ECO:0000259" key="5">
    <source>
        <dbReference type="PROSITE" id="PS50850"/>
    </source>
</evidence>
<dbReference type="PANTHER" id="PTHR23526">
    <property type="entry name" value="INTEGRAL MEMBRANE TRANSPORT PROTEIN-RELATED"/>
    <property type="match status" value="1"/>
</dbReference>
<feature type="transmembrane region" description="Helical" evidence="4">
    <location>
        <begin position="76"/>
        <end position="93"/>
    </location>
</feature>
<dbReference type="Proteomes" id="UP000809431">
    <property type="component" value="Unassembled WGS sequence"/>
</dbReference>
<feature type="transmembrane region" description="Helical" evidence="4">
    <location>
        <begin position="305"/>
        <end position="327"/>
    </location>
</feature>
<comment type="caution">
    <text evidence="6">The sequence shown here is derived from an EMBL/GenBank/DDBJ whole genome shotgun (WGS) entry which is preliminary data.</text>
</comment>
<proteinExistence type="predicted"/>
<accession>A0ABS2BN28</accession>
<feature type="transmembrane region" description="Helical" evidence="4">
    <location>
        <begin position="99"/>
        <end position="122"/>
    </location>
</feature>
<keyword evidence="1 4" id="KW-0812">Transmembrane</keyword>
<reference evidence="6 7" key="1">
    <citation type="submission" date="2021-01" db="EMBL/GenBank/DDBJ databases">
        <title>Draft Genome Sequence and Polyhydroxyalkanoate Biosynthetic Potential of Jeongeupia naejangsanensis Type Strain DSM 24253.</title>
        <authorList>
            <person name="Turrini P."/>
            <person name="Artuso I."/>
            <person name="Lugli G.A."/>
            <person name="Frangipani E."/>
            <person name="Ventura M."/>
            <person name="Visca P."/>
        </authorList>
    </citation>
    <scope>NUCLEOTIDE SEQUENCE [LARGE SCALE GENOMIC DNA]</scope>
    <source>
        <strain evidence="6 7">DSM 24253</strain>
    </source>
</reference>
<keyword evidence="2 4" id="KW-1133">Transmembrane helix</keyword>
<dbReference type="PANTHER" id="PTHR23526:SF4">
    <property type="entry name" value="INTEGRAL MEMBRANE TRANSPORT PROTEIN"/>
    <property type="match status" value="1"/>
</dbReference>
<evidence type="ECO:0000313" key="6">
    <source>
        <dbReference type="EMBL" id="MBM3117016.1"/>
    </source>
</evidence>
<keyword evidence="3 4" id="KW-0472">Membrane</keyword>
<evidence type="ECO:0000256" key="2">
    <source>
        <dbReference type="ARBA" id="ARBA00022989"/>
    </source>
</evidence>
<keyword evidence="7" id="KW-1185">Reference proteome</keyword>
<dbReference type="InterPro" id="IPR011701">
    <property type="entry name" value="MFS"/>
</dbReference>
<protein>
    <submittedName>
        <fullName evidence="6">MFS transporter</fullName>
    </submittedName>
</protein>
<evidence type="ECO:0000256" key="4">
    <source>
        <dbReference type="SAM" id="Phobius"/>
    </source>
</evidence>
<dbReference type="InterPro" id="IPR036259">
    <property type="entry name" value="MFS_trans_sf"/>
</dbReference>
<feature type="transmembrane region" description="Helical" evidence="4">
    <location>
        <begin position="142"/>
        <end position="160"/>
    </location>
</feature>
<name>A0ABS2BN28_9NEIS</name>
<feature type="domain" description="Major facilitator superfamily (MFS) profile" evidence="5">
    <location>
        <begin position="203"/>
        <end position="397"/>
    </location>
</feature>
<dbReference type="Gene3D" id="1.20.1250.20">
    <property type="entry name" value="MFS general substrate transporter like domains"/>
    <property type="match status" value="1"/>
</dbReference>
<feature type="transmembrane region" description="Helical" evidence="4">
    <location>
        <begin position="223"/>
        <end position="245"/>
    </location>
</feature>
<evidence type="ECO:0000313" key="7">
    <source>
        <dbReference type="Proteomes" id="UP000809431"/>
    </source>
</evidence>
<dbReference type="InterPro" id="IPR020846">
    <property type="entry name" value="MFS_dom"/>
</dbReference>
<evidence type="ECO:0000256" key="1">
    <source>
        <dbReference type="ARBA" id="ARBA00022692"/>
    </source>
</evidence>